<name>A0A0L0T590_ALLM3</name>
<dbReference type="EMBL" id="GG745362">
    <property type="protein sequence ID" value="KNE69719.1"/>
    <property type="molecule type" value="Genomic_DNA"/>
</dbReference>
<reference evidence="4" key="2">
    <citation type="submission" date="2009-11" db="EMBL/GenBank/DDBJ databases">
        <title>The Genome Sequence of Allomyces macrogynus strain ATCC 38327.</title>
        <authorList>
            <consortium name="The Broad Institute Genome Sequencing Platform"/>
            <person name="Russ C."/>
            <person name="Cuomo C."/>
            <person name="Shea T."/>
            <person name="Young S.K."/>
            <person name="Zeng Q."/>
            <person name="Koehrsen M."/>
            <person name="Haas B."/>
            <person name="Borodovsky M."/>
            <person name="Guigo R."/>
            <person name="Alvarado L."/>
            <person name="Berlin A."/>
            <person name="Borenstein D."/>
            <person name="Chen Z."/>
            <person name="Engels R."/>
            <person name="Freedman E."/>
            <person name="Gellesch M."/>
            <person name="Goldberg J."/>
            <person name="Griggs A."/>
            <person name="Gujja S."/>
            <person name="Heiman D."/>
            <person name="Hepburn T."/>
            <person name="Howarth C."/>
            <person name="Jen D."/>
            <person name="Larson L."/>
            <person name="Lewis B."/>
            <person name="Mehta T."/>
            <person name="Park D."/>
            <person name="Pearson M."/>
            <person name="Roberts A."/>
            <person name="Saif S."/>
            <person name="Shenoy N."/>
            <person name="Sisk P."/>
            <person name="Stolte C."/>
            <person name="Sykes S."/>
            <person name="Walk T."/>
            <person name="White J."/>
            <person name="Yandava C."/>
            <person name="Burger G."/>
            <person name="Gray M.W."/>
            <person name="Holland P.W.H."/>
            <person name="King N."/>
            <person name="Lang F.B.F."/>
            <person name="Roger A.J."/>
            <person name="Ruiz-Trillo I."/>
            <person name="Lander E."/>
            <person name="Nusbaum C."/>
        </authorList>
    </citation>
    <scope>NUCLEOTIDE SEQUENCE [LARGE SCALE GENOMIC DNA]</scope>
    <source>
        <strain evidence="4">ATCC 38327</strain>
    </source>
</reference>
<organism evidence="3 4">
    <name type="scientific">Allomyces macrogynus (strain ATCC 38327)</name>
    <name type="common">Allomyces javanicus var. macrogynus</name>
    <dbReference type="NCBI Taxonomy" id="578462"/>
    <lineage>
        <taxon>Eukaryota</taxon>
        <taxon>Fungi</taxon>
        <taxon>Fungi incertae sedis</taxon>
        <taxon>Blastocladiomycota</taxon>
        <taxon>Blastocladiomycetes</taxon>
        <taxon>Blastocladiales</taxon>
        <taxon>Blastocladiaceae</taxon>
        <taxon>Allomyces</taxon>
    </lineage>
</organism>
<feature type="region of interest" description="Disordered" evidence="1">
    <location>
        <begin position="105"/>
        <end position="134"/>
    </location>
</feature>
<keyword evidence="4" id="KW-1185">Reference proteome</keyword>
<dbReference type="VEuPathDB" id="FungiDB:AMAG_14265"/>
<reference evidence="3 4" key="1">
    <citation type="submission" date="2009-11" db="EMBL/GenBank/DDBJ databases">
        <title>Annotation of Allomyces macrogynus ATCC 38327.</title>
        <authorList>
            <consortium name="The Broad Institute Genome Sequencing Platform"/>
            <person name="Russ C."/>
            <person name="Cuomo C."/>
            <person name="Burger G."/>
            <person name="Gray M.W."/>
            <person name="Holland P.W.H."/>
            <person name="King N."/>
            <person name="Lang F.B.F."/>
            <person name="Roger A.J."/>
            <person name="Ruiz-Trillo I."/>
            <person name="Young S.K."/>
            <person name="Zeng Q."/>
            <person name="Gargeya S."/>
            <person name="Fitzgerald M."/>
            <person name="Haas B."/>
            <person name="Abouelleil A."/>
            <person name="Alvarado L."/>
            <person name="Arachchi H.M."/>
            <person name="Berlin A."/>
            <person name="Chapman S.B."/>
            <person name="Gearin G."/>
            <person name="Goldberg J."/>
            <person name="Griggs A."/>
            <person name="Gujja S."/>
            <person name="Hansen M."/>
            <person name="Heiman D."/>
            <person name="Howarth C."/>
            <person name="Larimer J."/>
            <person name="Lui A."/>
            <person name="MacDonald P.J.P."/>
            <person name="McCowen C."/>
            <person name="Montmayeur A."/>
            <person name="Murphy C."/>
            <person name="Neiman D."/>
            <person name="Pearson M."/>
            <person name="Priest M."/>
            <person name="Roberts A."/>
            <person name="Saif S."/>
            <person name="Shea T."/>
            <person name="Sisk P."/>
            <person name="Stolte C."/>
            <person name="Sykes S."/>
            <person name="Wortman J."/>
            <person name="Nusbaum C."/>
            <person name="Birren B."/>
        </authorList>
    </citation>
    <scope>NUCLEOTIDE SEQUENCE [LARGE SCALE GENOMIC DNA]</scope>
    <source>
        <strain evidence="3 4">ATCC 38327</strain>
    </source>
</reference>
<evidence type="ECO:0000256" key="1">
    <source>
        <dbReference type="SAM" id="MobiDB-lite"/>
    </source>
</evidence>
<protein>
    <submittedName>
        <fullName evidence="3">Coproporphyrinogen III oxidase</fullName>
    </submittedName>
</protein>
<dbReference type="Proteomes" id="UP000054350">
    <property type="component" value="Unassembled WGS sequence"/>
</dbReference>
<evidence type="ECO:0000313" key="4">
    <source>
        <dbReference type="Proteomes" id="UP000054350"/>
    </source>
</evidence>
<sequence>MHFTAPLALLATFIAVVSAQASPAVPGNVAIPSNLPSPPNGAALPALPSDISPSVLASIASNLPTGAFATPGANGALPTDIATMLSSAIAQASSTTAAASAKTTGTASGTATSASATGTAAPTATSKTDGSAAEPKWKVNVIQGAVVVAAAAALVL</sequence>
<evidence type="ECO:0000313" key="3">
    <source>
        <dbReference type="EMBL" id="KNE69719.1"/>
    </source>
</evidence>
<feature type="compositionally biased region" description="Low complexity" evidence="1">
    <location>
        <begin position="105"/>
        <end position="128"/>
    </location>
</feature>
<keyword evidence="2" id="KW-0732">Signal</keyword>
<proteinExistence type="predicted"/>
<feature type="chain" id="PRO_5005548400" evidence="2">
    <location>
        <begin position="20"/>
        <end position="156"/>
    </location>
</feature>
<dbReference type="AlphaFoldDB" id="A0A0L0T590"/>
<feature type="signal peptide" evidence="2">
    <location>
        <begin position="1"/>
        <end position="19"/>
    </location>
</feature>
<dbReference type="OrthoDB" id="10487107at2759"/>
<accession>A0A0L0T590</accession>
<gene>
    <name evidence="3" type="ORF">AMAG_14265</name>
</gene>
<evidence type="ECO:0000256" key="2">
    <source>
        <dbReference type="SAM" id="SignalP"/>
    </source>
</evidence>